<proteinExistence type="predicted"/>
<feature type="region of interest" description="Disordered" evidence="1">
    <location>
        <begin position="1"/>
        <end position="25"/>
    </location>
</feature>
<evidence type="ECO:0000256" key="1">
    <source>
        <dbReference type="SAM" id="MobiDB-lite"/>
    </source>
</evidence>
<feature type="region of interest" description="Disordered" evidence="1">
    <location>
        <begin position="49"/>
        <end position="83"/>
    </location>
</feature>
<accession>A0ABY7FKU3</accession>
<keyword evidence="2" id="KW-0812">Transmembrane</keyword>
<feature type="compositionally biased region" description="Basic and acidic residues" evidence="1">
    <location>
        <begin position="140"/>
        <end position="152"/>
    </location>
</feature>
<keyword evidence="2" id="KW-1133">Transmembrane helix</keyword>
<evidence type="ECO:0000313" key="4">
    <source>
        <dbReference type="Proteomes" id="UP001164746"/>
    </source>
</evidence>
<name>A0ABY7FKU3_MYAAR</name>
<organism evidence="3 4">
    <name type="scientific">Mya arenaria</name>
    <name type="common">Soft-shell clam</name>
    <dbReference type="NCBI Taxonomy" id="6604"/>
    <lineage>
        <taxon>Eukaryota</taxon>
        <taxon>Metazoa</taxon>
        <taxon>Spiralia</taxon>
        <taxon>Lophotrochozoa</taxon>
        <taxon>Mollusca</taxon>
        <taxon>Bivalvia</taxon>
        <taxon>Autobranchia</taxon>
        <taxon>Heteroconchia</taxon>
        <taxon>Euheterodonta</taxon>
        <taxon>Imparidentia</taxon>
        <taxon>Neoheterodontei</taxon>
        <taxon>Myida</taxon>
        <taxon>Myoidea</taxon>
        <taxon>Myidae</taxon>
        <taxon>Mya</taxon>
    </lineage>
</organism>
<dbReference type="Proteomes" id="UP001164746">
    <property type="component" value="Chromosome 13"/>
</dbReference>
<sequence length="356" mass="40658">MYQESTPTTNMYQESTPTTNMYQESTPTTNMYQESTPTTNMYQESTPTTNMYQESTPTTNMYQESTPTTNMYQESTPTTNMYQESTPTTYMYQESTPTTYMYQESTPTTNMYQESTPKTYMYQESTPTTNMYQESTPTTDKNEISEQPTQDERLGRLERRCWVYGDISMSWKQNKQAEMYFNNMFQTDVMTAKPAPPTRSTRTPIAMMQSILRMVRRRLMAPSIAASRGTEQLYTGTYALFTRARHVPSEAKWVGLVAVGAVVLMVVLVAIIQKGKEAERSVWTMSSYAGGRREADIATPTRDPAFPPSTERATPAPDGTAISIPTHRALNSPLHTNILKMNLSMWYSLTKYRSFV</sequence>
<feature type="compositionally biased region" description="Polar residues" evidence="1">
    <location>
        <begin position="129"/>
        <end position="139"/>
    </location>
</feature>
<evidence type="ECO:0000313" key="3">
    <source>
        <dbReference type="EMBL" id="WAR22820.1"/>
    </source>
</evidence>
<keyword evidence="4" id="KW-1185">Reference proteome</keyword>
<keyword evidence="2" id="KW-0472">Membrane</keyword>
<dbReference type="EMBL" id="CP111024">
    <property type="protein sequence ID" value="WAR22820.1"/>
    <property type="molecule type" value="Genomic_DNA"/>
</dbReference>
<reference evidence="3" key="1">
    <citation type="submission" date="2022-11" db="EMBL/GenBank/DDBJ databases">
        <title>Centuries of genome instability and evolution in soft-shell clam transmissible cancer (bioRxiv).</title>
        <authorList>
            <person name="Hart S.F.M."/>
            <person name="Yonemitsu M.A."/>
            <person name="Giersch R.M."/>
            <person name="Beal B.F."/>
            <person name="Arriagada G."/>
            <person name="Davis B.W."/>
            <person name="Ostrander E.A."/>
            <person name="Goff S.P."/>
            <person name="Metzger M.J."/>
        </authorList>
    </citation>
    <scope>NUCLEOTIDE SEQUENCE</scope>
    <source>
        <strain evidence="3">MELC-2E11</strain>
        <tissue evidence="3">Siphon/mantle</tissue>
    </source>
</reference>
<feature type="transmembrane region" description="Helical" evidence="2">
    <location>
        <begin position="253"/>
        <end position="272"/>
    </location>
</feature>
<protein>
    <submittedName>
        <fullName evidence="3">MAGL2-like protein</fullName>
    </submittedName>
</protein>
<evidence type="ECO:0000256" key="2">
    <source>
        <dbReference type="SAM" id="Phobius"/>
    </source>
</evidence>
<feature type="region of interest" description="Disordered" evidence="1">
    <location>
        <begin position="296"/>
        <end position="324"/>
    </location>
</feature>
<feature type="region of interest" description="Disordered" evidence="1">
    <location>
        <begin position="129"/>
        <end position="152"/>
    </location>
</feature>
<gene>
    <name evidence="3" type="ORF">MAR_036489</name>
</gene>